<dbReference type="Gene3D" id="2.30.130.40">
    <property type="entry name" value="LON domain-like"/>
    <property type="match status" value="1"/>
</dbReference>
<dbReference type="PROSITE" id="PS51787">
    <property type="entry name" value="LON_N"/>
    <property type="match status" value="1"/>
</dbReference>
<accession>A0A133XGD4</accession>
<dbReference type="PANTHER" id="PTHR46732:SF8">
    <property type="entry name" value="ATP-DEPENDENT PROTEASE LA (LON) DOMAIN PROTEIN"/>
    <property type="match status" value="1"/>
</dbReference>
<dbReference type="InterPro" id="IPR003111">
    <property type="entry name" value="Lon_prtase_N"/>
</dbReference>
<dbReference type="InterPro" id="IPR046336">
    <property type="entry name" value="Lon_prtase_N_sf"/>
</dbReference>
<dbReference type="InterPro" id="IPR015947">
    <property type="entry name" value="PUA-like_sf"/>
</dbReference>
<dbReference type="STRING" id="281362.AT959_11200"/>
<gene>
    <name evidence="2" type="ORF">AT959_11200</name>
</gene>
<dbReference type="Proteomes" id="UP000070186">
    <property type="component" value="Unassembled WGS sequence"/>
</dbReference>
<dbReference type="RefSeq" id="WP_066883113.1">
    <property type="nucleotide sequence ID" value="NZ_LODL01000021.1"/>
</dbReference>
<protein>
    <submittedName>
        <fullName evidence="2">Peptidase S16</fullName>
    </submittedName>
</protein>
<comment type="caution">
    <text evidence="2">The sequence shown here is derived from an EMBL/GenBank/DDBJ whole genome shotgun (WGS) entry which is preliminary data.</text>
</comment>
<dbReference type="SUPFAM" id="SSF88697">
    <property type="entry name" value="PUA domain-like"/>
    <property type="match status" value="1"/>
</dbReference>
<feature type="domain" description="Lon N-terminal" evidence="1">
    <location>
        <begin position="20"/>
        <end position="207"/>
    </location>
</feature>
<dbReference type="Gene3D" id="1.10.4060.10">
    <property type="entry name" value="BPP1347 like domain"/>
    <property type="match status" value="1"/>
</dbReference>
<keyword evidence="3" id="KW-1185">Reference proteome</keyword>
<proteinExistence type="predicted"/>
<dbReference type="Pfam" id="PF02190">
    <property type="entry name" value="LON_substr_bdg"/>
    <property type="match status" value="1"/>
</dbReference>
<sequence length="210" mass="23240">MGWFDFARSPSGGSVETLHVPLFPLNTVLFPGSVLPLKIFEQRYLDMAAACMKDNTPFGICLIASGSEVGGSAEPHAVGTLASIGNWEMEQLGILMISAVGSRRFRILDSHTGPGGLLEGTVELIAETGPTPLPPERERLLPLLRRVVNDLGSERMPEPHRFDEAEWVGYRITEVLPIQNLAKQKLLELEDPIARLEILEKYLDQRKLLD</sequence>
<evidence type="ECO:0000313" key="2">
    <source>
        <dbReference type="EMBL" id="KXB29959.1"/>
    </source>
</evidence>
<name>A0A133XGD4_9RHOO</name>
<evidence type="ECO:0000259" key="1">
    <source>
        <dbReference type="PROSITE" id="PS51787"/>
    </source>
</evidence>
<reference evidence="2 3" key="1">
    <citation type="submission" date="2015-12" db="EMBL/GenBank/DDBJ databases">
        <title>Nitrous oxide reduction kinetics distinguish bacteria harboring typical versus atypical NosZ.</title>
        <authorList>
            <person name="Yoon S."/>
            <person name="Nissen S."/>
            <person name="Park D."/>
            <person name="Sanford R.A."/>
            <person name="Loeffler F.E."/>
        </authorList>
    </citation>
    <scope>NUCLEOTIDE SEQUENCE [LARGE SCALE GENOMIC DNA]</scope>
    <source>
        <strain evidence="2 3">ATCC BAA-841</strain>
    </source>
</reference>
<evidence type="ECO:0000313" key="3">
    <source>
        <dbReference type="Proteomes" id="UP000070186"/>
    </source>
</evidence>
<organism evidence="2 3">
    <name type="scientific">Dechloromonas denitrificans</name>
    <dbReference type="NCBI Taxonomy" id="281362"/>
    <lineage>
        <taxon>Bacteria</taxon>
        <taxon>Pseudomonadati</taxon>
        <taxon>Pseudomonadota</taxon>
        <taxon>Betaproteobacteria</taxon>
        <taxon>Rhodocyclales</taxon>
        <taxon>Azonexaceae</taxon>
        <taxon>Dechloromonas</taxon>
    </lineage>
</organism>
<dbReference type="SMART" id="SM00464">
    <property type="entry name" value="LON"/>
    <property type="match status" value="1"/>
</dbReference>
<dbReference type="EMBL" id="LODL01000021">
    <property type="protein sequence ID" value="KXB29959.1"/>
    <property type="molecule type" value="Genomic_DNA"/>
</dbReference>
<dbReference type="AlphaFoldDB" id="A0A133XGD4"/>
<dbReference type="PANTHER" id="PTHR46732">
    <property type="entry name" value="ATP-DEPENDENT PROTEASE LA (LON) DOMAIN PROTEIN"/>
    <property type="match status" value="1"/>
</dbReference>